<dbReference type="InterPro" id="IPR045255">
    <property type="entry name" value="RanBP1-like"/>
</dbReference>
<dbReference type="InterPro" id="IPR000156">
    <property type="entry name" value="Ran_bind_dom"/>
</dbReference>
<keyword evidence="5" id="KW-1185">Reference proteome</keyword>
<evidence type="ECO:0000256" key="1">
    <source>
        <dbReference type="ARBA" id="ARBA00004123"/>
    </source>
</evidence>
<gene>
    <name evidence="4" type="ORF">NQ317_002228</name>
</gene>
<comment type="caution">
    <text evidence="4">The sequence shown here is derived from an EMBL/GenBank/DDBJ whole genome shotgun (WGS) entry which is preliminary data.</text>
</comment>
<dbReference type="InterPro" id="IPR011993">
    <property type="entry name" value="PH-like_dom_sf"/>
</dbReference>
<name>A0ABQ9JF18_9CUCU</name>
<sequence>MLRRTCFSSAIKHEVKADMSQQESTRNLEQANEKYEEVEVITGEEHENNILKFLERGRGILRLNDFHVDDDHIGSRLVFRTAGSLRVILNTKISGQKMTIDKKASDKSIRLTALDANGEIKVFLIMNHRNYTGTCQNLFGTGNSCTKTKKTPLGIRFRGEYQ</sequence>
<evidence type="ECO:0000313" key="4">
    <source>
        <dbReference type="EMBL" id="KAJ8976179.1"/>
    </source>
</evidence>
<evidence type="ECO:0000259" key="3">
    <source>
        <dbReference type="SMART" id="SM00160"/>
    </source>
</evidence>
<protein>
    <recommendedName>
        <fullName evidence="3">RanBD1 domain-containing protein</fullName>
    </recommendedName>
</protein>
<proteinExistence type="predicted"/>
<dbReference type="PANTHER" id="PTHR23138">
    <property type="entry name" value="RAN BINDING PROTEIN"/>
    <property type="match status" value="1"/>
</dbReference>
<accession>A0ABQ9JF18</accession>
<evidence type="ECO:0000313" key="5">
    <source>
        <dbReference type="Proteomes" id="UP001162164"/>
    </source>
</evidence>
<dbReference type="PANTHER" id="PTHR23138:SF142">
    <property type="entry name" value="RAN-BINDING PROTEIN 3B-RELATED"/>
    <property type="match status" value="1"/>
</dbReference>
<dbReference type="Gene3D" id="2.30.29.30">
    <property type="entry name" value="Pleckstrin-homology domain (PH domain)/Phosphotyrosine-binding domain (PTB)"/>
    <property type="match status" value="1"/>
</dbReference>
<keyword evidence="2" id="KW-0539">Nucleus</keyword>
<dbReference type="Proteomes" id="UP001162164">
    <property type="component" value="Unassembled WGS sequence"/>
</dbReference>
<organism evidence="4 5">
    <name type="scientific">Molorchus minor</name>
    <dbReference type="NCBI Taxonomy" id="1323400"/>
    <lineage>
        <taxon>Eukaryota</taxon>
        <taxon>Metazoa</taxon>
        <taxon>Ecdysozoa</taxon>
        <taxon>Arthropoda</taxon>
        <taxon>Hexapoda</taxon>
        <taxon>Insecta</taxon>
        <taxon>Pterygota</taxon>
        <taxon>Neoptera</taxon>
        <taxon>Endopterygota</taxon>
        <taxon>Coleoptera</taxon>
        <taxon>Polyphaga</taxon>
        <taxon>Cucujiformia</taxon>
        <taxon>Chrysomeloidea</taxon>
        <taxon>Cerambycidae</taxon>
        <taxon>Lamiinae</taxon>
        <taxon>Monochamini</taxon>
        <taxon>Molorchus</taxon>
    </lineage>
</organism>
<evidence type="ECO:0000256" key="2">
    <source>
        <dbReference type="ARBA" id="ARBA00023242"/>
    </source>
</evidence>
<feature type="domain" description="RanBD1" evidence="3">
    <location>
        <begin position="29"/>
        <end position="138"/>
    </location>
</feature>
<comment type="subcellular location">
    <subcellularLocation>
        <location evidence="1">Nucleus</location>
    </subcellularLocation>
</comment>
<dbReference type="SMART" id="SM00160">
    <property type="entry name" value="RanBD"/>
    <property type="match status" value="1"/>
</dbReference>
<dbReference type="SUPFAM" id="SSF50729">
    <property type="entry name" value="PH domain-like"/>
    <property type="match status" value="1"/>
</dbReference>
<reference evidence="4" key="1">
    <citation type="journal article" date="2023" name="Insect Mol. Biol.">
        <title>Genome sequencing provides insights into the evolution of gene families encoding plant cell wall-degrading enzymes in longhorned beetles.</title>
        <authorList>
            <person name="Shin N.R."/>
            <person name="Okamura Y."/>
            <person name="Kirsch R."/>
            <person name="Pauchet Y."/>
        </authorList>
    </citation>
    <scope>NUCLEOTIDE SEQUENCE</scope>
    <source>
        <strain evidence="4">MMC_N1</strain>
    </source>
</reference>
<dbReference type="EMBL" id="JAPWTJ010000714">
    <property type="protein sequence ID" value="KAJ8976179.1"/>
    <property type="molecule type" value="Genomic_DNA"/>
</dbReference>